<evidence type="ECO:0000313" key="2">
    <source>
        <dbReference type="EMBL" id="KAK3769070.1"/>
    </source>
</evidence>
<organism evidence="2 3">
    <name type="scientific">Elysia crispata</name>
    <name type="common">lettuce slug</name>
    <dbReference type="NCBI Taxonomy" id="231223"/>
    <lineage>
        <taxon>Eukaryota</taxon>
        <taxon>Metazoa</taxon>
        <taxon>Spiralia</taxon>
        <taxon>Lophotrochozoa</taxon>
        <taxon>Mollusca</taxon>
        <taxon>Gastropoda</taxon>
        <taxon>Heterobranchia</taxon>
        <taxon>Euthyneura</taxon>
        <taxon>Panpulmonata</taxon>
        <taxon>Sacoglossa</taxon>
        <taxon>Placobranchoidea</taxon>
        <taxon>Plakobranchidae</taxon>
        <taxon>Elysia</taxon>
    </lineage>
</organism>
<keyword evidence="3" id="KW-1185">Reference proteome</keyword>
<dbReference type="EMBL" id="JAWDGP010003976">
    <property type="protein sequence ID" value="KAK3769070.1"/>
    <property type="molecule type" value="Genomic_DNA"/>
</dbReference>
<evidence type="ECO:0000313" key="3">
    <source>
        <dbReference type="Proteomes" id="UP001283361"/>
    </source>
</evidence>
<gene>
    <name evidence="2" type="ORF">RRG08_032061</name>
</gene>
<sequence length="180" mass="19996">MASKVKSTEANEFEAAQSTKRQTQARTHSFILESGRGVCFARRSLEMSRAINTSSDSLRSANKWIGLDIDQNCWVSALVGSLDSIETKWQSPWTFTAGGTLPSSKSSRLEPLILEFAGQTLGRTWSPVTEARHTPSRALRLTVDKTVLISSRDEGASFNSKLFCHLQALVQRKTKSRIVY</sequence>
<feature type="region of interest" description="Disordered" evidence="1">
    <location>
        <begin position="1"/>
        <end position="26"/>
    </location>
</feature>
<reference evidence="2" key="1">
    <citation type="journal article" date="2023" name="G3 (Bethesda)">
        <title>A reference genome for the long-term kleptoplast-retaining sea slug Elysia crispata morphotype clarki.</title>
        <authorList>
            <person name="Eastman K.E."/>
            <person name="Pendleton A.L."/>
            <person name="Shaikh M.A."/>
            <person name="Suttiyut T."/>
            <person name="Ogas R."/>
            <person name="Tomko P."/>
            <person name="Gavelis G."/>
            <person name="Widhalm J.R."/>
            <person name="Wisecaver J.H."/>
        </authorList>
    </citation>
    <scope>NUCLEOTIDE SEQUENCE</scope>
    <source>
        <strain evidence="2">ECLA1</strain>
    </source>
</reference>
<comment type="caution">
    <text evidence="2">The sequence shown here is derived from an EMBL/GenBank/DDBJ whole genome shotgun (WGS) entry which is preliminary data.</text>
</comment>
<dbReference type="Proteomes" id="UP001283361">
    <property type="component" value="Unassembled WGS sequence"/>
</dbReference>
<protein>
    <submittedName>
        <fullName evidence="2">Uncharacterized protein</fullName>
    </submittedName>
</protein>
<proteinExistence type="predicted"/>
<evidence type="ECO:0000256" key="1">
    <source>
        <dbReference type="SAM" id="MobiDB-lite"/>
    </source>
</evidence>
<name>A0AAE0ZGT2_9GAST</name>
<dbReference type="AlphaFoldDB" id="A0AAE0ZGT2"/>
<feature type="compositionally biased region" description="Polar residues" evidence="1">
    <location>
        <begin position="16"/>
        <end position="26"/>
    </location>
</feature>
<accession>A0AAE0ZGT2</accession>